<dbReference type="Proteomes" id="UP000823824">
    <property type="component" value="Unassembled WGS sequence"/>
</dbReference>
<comment type="caution">
    <text evidence="6">The sequence shown here is derived from an EMBL/GenBank/DDBJ whole genome shotgun (WGS) entry which is preliminary data.</text>
</comment>
<feature type="region of interest" description="Disordered" evidence="2">
    <location>
        <begin position="694"/>
        <end position="721"/>
    </location>
</feature>
<name>A0A9D2LK72_9FIRM</name>
<keyword evidence="3" id="KW-0812">Transmembrane</keyword>
<sequence>MKQSIRRALCLLLAAVLCLSLIAPAALAAEDPAAIHLRTAEDLAELSQNCTLDSWSRGKTVYLEADIDLTGADFTPIPTFGGTFEGQGHTISGLSLTGSGNVRGLFRYIQPSGVVRDLSVEGWIDPTDRKNTLGGIAGNNQGLLSNCSFHGTVRGADYIGGLVGTNEAQGQIINCTFSGAVTGEHSVGGIAGQNYGSIVQCENSGSINTTEVDAELDLDNLNQDQLNAAENVPVCTDIGGIAGFSSGILQSCVNTGAVGYAHIGYNIGGIAGRQSGYLSGCTNSGTILGRKDVGGIAGQLVPEVRLLYNKGQLGDLLDALDVLRGLLDQTGNDLRGSSDALSARMDAISDRAAEAQEAIGDFADSAADWANENIDEINDLSARLSWLIDQLTPVLEDTSGLMDLAEDLADQLEEVLDEAGQASDLGDQAERELRAAVRSLRQAAASGKTAVARLLSALEHLGAALGSALQSQGAMEEVRAAAGELAAALRDMSDALARIAQLLWSGGDEAALREAIQALADTLTRAGIALEQAAAAVAAHVDGDELEAAGEDAAAAWQALGAAAQSLLDAARHTADAASLLPELLAQGGDIAEAFRDPGRTLEKLASRAAGLGEDLADIFRELSEEPTLSIRPIDSTLREQGDALGDVFSGLLEDGDALRETMSSSTDVLLDDLDAINEQFGVITDLLRDLLEGGGEEPEDRFEDVSDEGSGTSDTGLLADARNNGRVEGDLNVAGIVGSMAIEYDFDPEDDLIEEGDRSLDFRYQTRAAVEACVNTGEITGKQDYTGGVVGLMDLGRVSVCENYGSVTSTNGDYVGGIAGASWGSIRDSWSKCRLSGGDYVGGIAGLGATLVDCHTLVTIDEGSAYLGAVAGDVDSGGTVSGNTFTSESLGALDGISYAGRAEPVTFDALCGTAGAPELFSQLELTFVADGVTVAVVPFRYGEGIGALPEIPAKKGYSAAWPELDYTHLTASQTLQAEYTPYTSSLTDGGELPEILVDGSFSSRASISHTTEAVTWTDGRGRTYSGTAYTVTVEDPDLEQVTYTVHYRLPDAGRRYDLWVLGEDGWAQAEHEIDGQYLLLNSQAEEITFCVTERAVRPVIWIIAGLGCLLVLAAAFCGARHLRKKRRRV</sequence>
<dbReference type="SUPFAM" id="SSF58104">
    <property type="entry name" value="Methyl-accepting chemotaxis protein (MCP) signaling domain"/>
    <property type="match status" value="1"/>
</dbReference>
<proteinExistence type="predicted"/>
<keyword evidence="4" id="KW-0732">Signal</keyword>
<feature type="chain" id="PRO_5038558754" description="GLUG domain-containing protein" evidence="4">
    <location>
        <begin position="29"/>
        <end position="1130"/>
    </location>
</feature>
<gene>
    <name evidence="6" type="ORF">H9787_10195</name>
</gene>
<accession>A0A9D2LK72</accession>
<evidence type="ECO:0000259" key="5">
    <source>
        <dbReference type="Pfam" id="PF07581"/>
    </source>
</evidence>
<dbReference type="Gene3D" id="2.160.20.110">
    <property type="match status" value="3"/>
</dbReference>
<evidence type="ECO:0000313" key="7">
    <source>
        <dbReference type="Proteomes" id="UP000823824"/>
    </source>
</evidence>
<dbReference type="Pfam" id="PF07581">
    <property type="entry name" value="Glug"/>
    <property type="match status" value="1"/>
</dbReference>
<evidence type="ECO:0000256" key="2">
    <source>
        <dbReference type="SAM" id="MobiDB-lite"/>
    </source>
</evidence>
<feature type="domain" description="GLUG" evidence="5">
    <location>
        <begin position="156"/>
        <end position="182"/>
    </location>
</feature>
<feature type="compositionally biased region" description="Acidic residues" evidence="2">
    <location>
        <begin position="695"/>
        <end position="708"/>
    </location>
</feature>
<dbReference type="EMBL" id="DWZJ01000092">
    <property type="protein sequence ID" value="HJB14064.1"/>
    <property type="molecule type" value="Genomic_DNA"/>
</dbReference>
<feature type="transmembrane region" description="Helical" evidence="3">
    <location>
        <begin position="1100"/>
        <end position="1120"/>
    </location>
</feature>
<feature type="signal peptide" evidence="4">
    <location>
        <begin position="1"/>
        <end position="28"/>
    </location>
</feature>
<evidence type="ECO:0000256" key="1">
    <source>
        <dbReference type="SAM" id="Coils"/>
    </source>
</evidence>
<dbReference type="InterPro" id="IPR011493">
    <property type="entry name" value="GLUG"/>
</dbReference>
<keyword evidence="3" id="KW-0472">Membrane</keyword>
<dbReference type="AlphaFoldDB" id="A0A9D2LK72"/>
<feature type="coiled-coil region" evidence="1">
    <location>
        <begin position="395"/>
        <end position="425"/>
    </location>
</feature>
<reference evidence="6" key="1">
    <citation type="journal article" date="2021" name="PeerJ">
        <title>Extensive microbial diversity within the chicken gut microbiome revealed by metagenomics and culture.</title>
        <authorList>
            <person name="Gilroy R."/>
            <person name="Ravi A."/>
            <person name="Getino M."/>
            <person name="Pursley I."/>
            <person name="Horton D.L."/>
            <person name="Alikhan N.F."/>
            <person name="Baker D."/>
            <person name="Gharbi K."/>
            <person name="Hall N."/>
            <person name="Watson M."/>
            <person name="Adriaenssens E.M."/>
            <person name="Foster-Nyarko E."/>
            <person name="Jarju S."/>
            <person name="Secka A."/>
            <person name="Antonio M."/>
            <person name="Oren A."/>
            <person name="Chaudhuri R.R."/>
            <person name="La Ragione R."/>
            <person name="Hildebrand F."/>
            <person name="Pallen M.J."/>
        </authorList>
    </citation>
    <scope>NUCLEOTIDE SEQUENCE</scope>
    <source>
        <strain evidence="6">ChiBcec18-1249</strain>
    </source>
</reference>
<keyword evidence="3" id="KW-1133">Transmembrane helix</keyword>
<evidence type="ECO:0000313" key="6">
    <source>
        <dbReference type="EMBL" id="HJB14064.1"/>
    </source>
</evidence>
<reference evidence="6" key="2">
    <citation type="submission" date="2021-04" db="EMBL/GenBank/DDBJ databases">
        <authorList>
            <person name="Gilroy R."/>
        </authorList>
    </citation>
    <scope>NUCLEOTIDE SEQUENCE</scope>
    <source>
        <strain evidence="6">ChiBcec18-1249</strain>
    </source>
</reference>
<keyword evidence="1" id="KW-0175">Coiled coil</keyword>
<evidence type="ECO:0000256" key="4">
    <source>
        <dbReference type="SAM" id="SignalP"/>
    </source>
</evidence>
<organism evidence="6 7">
    <name type="scientific">Candidatus Oscillibacter excrementigallinarum</name>
    <dbReference type="NCBI Taxonomy" id="2838716"/>
    <lineage>
        <taxon>Bacteria</taxon>
        <taxon>Bacillati</taxon>
        <taxon>Bacillota</taxon>
        <taxon>Clostridia</taxon>
        <taxon>Eubacteriales</taxon>
        <taxon>Oscillospiraceae</taxon>
        <taxon>Oscillibacter</taxon>
    </lineage>
</organism>
<protein>
    <recommendedName>
        <fullName evidence="5">GLUG domain-containing protein</fullName>
    </recommendedName>
</protein>
<evidence type="ECO:0000256" key="3">
    <source>
        <dbReference type="SAM" id="Phobius"/>
    </source>
</evidence>